<gene>
    <name evidence="2" type="ORF">R1sor_025247</name>
</gene>
<dbReference type="Proteomes" id="UP001633002">
    <property type="component" value="Unassembled WGS sequence"/>
</dbReference>
<organism evidence="2 3">
    <name type="scientific">Riccia sorocarpa</name>
    <dbReference type="NCBI Taxonomy" id="122646"/>
    <lineage>
        <taxon>Eukaryota</taxon>
        <taxon>Viridiplantae</taxon>
        <taxon>Streptophyta</taxon>
        <taxon>Embryophyta</taxon>
        <taxon>Marchantiophyta</taxon>
        <taxon>Marchantiopsida</taxon>
        <taxon>Marchantiidae</taxon>
        <taxon>Marchantiales</taxon>
        <taxon>Ricciaceae</taxon>
        <taxon>Riccia</taxon>
    </lineage>
</organism>
<name>A0ABD3GA25_9MARC</name>
<reference evidence="2 3" key="1">
    <citation type="submission" date="2024-09" db="EMBL/GenBank/DDBJ databases">
        <title>Chromosome-scale assembly of Riccia sorocarpa.</title>
        <authorList>
            <person name="Paukszto L."/>
        </authorList>
    </citation>
    <scope>NUCLEOTIDE SEQUENCE [LARGE SCALE GENOMIC DNA]</scope>
    <source>
        <strain evidence="2">LP-2024</strain>
        <tissue evidence="2">Aerial parts of the thallus</tissue>
    </source>
</reference>
<proteinExistence type="predicted"/>
<dbReference type="PANTHER" id="PTHR34958">
    <property type="entry name" value="CONDITIONAL LOSS-OF-GROWTH 1"/>
    <property type="match status" value="1"/>
</dbReference>
<dbReference type="EMBL" id="JBJQOH010000008">
    <property type="protein sequence ID" value="KAL3675299.1"/>
    <property type="molecule type" value="Genomic_DNA"/>
</dbReference>
<dbReference type="AlphaFoldDB" id="A0ABD3GA25"/>
<evidence type="ECO:0000256" key="1">
    <source>
        <dbReference type="SAM" id="MobiDB-lite"/>
    </source>
</evidence>
<feature type="region of interest" description="Disordered" evidence="1">
    <location>
        <begin position="25"/>
        <end position="49"/>
    </location>
</feature>
<sequence length="279" mass="30836">MPRGSAKSGKLNTNSLQRQLGFLGNLEKPAANSETSGSGRTEEQEETPSSAVRLLSGLLKSIVVIVLERILPLSQRYGCDLELSNSAVGDGKVTKPEDRVNILQICNMMFCISWPLPSNASKRSLSARSRGESSAVDNYRWVARKQYSNSASTGGSRCCSMASMLLNGQAGALKLLVANMSNTCTLLAANAAGWRRQFRPSRRSLLDDMDSRVAYYTSAFLLERMMTEEPEKYQRMLHNLVFKVQQSENAKLLENPYLQMRGILQLSSECDSPSFQSES</sequence>
<keyword evidence="3" id="KW-1185">Reference proteome</keyword>
<dbReference type="PANTHER" id="PTHR34958:SF1">
    <property type="entry name" value="ARMADILLO-LIKE HELICAL DOMAIN-CONTAINING PROTEIN"/>
    <property type="match status" value="1"/>
</dbReference>
<evidence type="ECO:0000313" key="2">
    <source>
        <dbReference type="EMBL" id="KAL3675299.1"/>
    </source>
</evidence>
<accession>A0ABD3GA25</accession>
<comment type="caution">
    <text evidence="2">The sequence shown here is derived from an EMBL/GenBank/DDBJ whole genome shotgun (WGS) entry which is preliminary data.</text>
</comment>
<evidence type="ECO:0000313" key="3">
    <source>
        <dbReference type="Proteomes" id="UP001633002"/>
    </source>
</evidence>
<protein>
    <submittedName>
        <fullName evidence="2">Uncharacterized protein</fullName>
    </submittedName>
</protein>